<keyword evidence="3" id="KW-0970">Cilium biogenesis/degradation</keyword>
<comment type="subcellular location">
    <subcellularLocation>
        <location evidence="1">Cell projection</location>
        <location evidence="1">Cilium</location>
    </subcellularLocation>
</comment>
<reference evidence="8" key="1">
    <citation type="submission" date="2021-01" db="EMBL/GenBank/DDBJ databases">
        <authorList>
            <person name="Corre E."/>
            <person name="Pelletier E."/>
            <person name="Niang G."/>
            <person name="Scheremetjew M."/>
            <person name="Finn R."/>
            <person name="Kale V."/>
            <person name="Holt S."/>
            <person name="Cochrane G."/>
            <person name="Meng A."/>
            <person name="Brown T."/>
            <person name="Cohen L."/>
        </authorList>
    </citation>
    <scope>NUCLEOTIDE SEQUENCE</scope>
    <source>
        <strain evidence="8">379</strain>
    </source>
</reference>
<dbReference type="GO" id="GO:0005815">
    <property type="term" value="C:microtubule organizing center"/>
    <property type="evidence" value="ECO:0007669"/>
    <property type="project" value="TreeGrafter"/>
</dbReference>
<name>A0A7S3WQG6_EMIHU</name>
<keyword evidence="6" id="KW-0966">Cell projection</keyword>
<dbReference type="Pfam" id="PF10234">
    <property type="entry name" value="Cluap1"/>
    <property type="match status" value="1"/>
</dbReference>
<protein>
    <submittedName>
        <fullName evidence="8">Uncharacterized protein</fullName>
    </submittedName>
</protein>
<evidence type="ECO:0000256" key="1">
    <source>
        <dbReference type="ARBA" id="ARBA00004138"/>
    </source>
</evidence>
<evidence type="ECO:0000256" key="5">
    <source>
        <dbReference type="ARBA" id="ARBA00023069"/>
    </source>
</evidence>
<dbReference type="GO" id="GO:0005929">
    <property type="term" value="C:cilium"/>
    <property type="evidence" value="ECO:0007669"/>
    <property type="project" value="UniProtKB-SubCell"/>
</dbReference>
<evidence type="ECO:0000313" key="8">
    <source>
        <dbReference type="EMBL" id="CAE0570946.1"/>
    </source>
</evidence>
<dbReference type="GO" id="GO:0030992">
    <property type="term" value="C:intraciliary transport particle B"/>
    <property type="evidence" value="ECO:0007669"/>
    <property type="project" value="TreeGrafter"/>
</dbReference>
<comment type="similarity">
    <text evidence="2">Belongs to the CLUAP1 family.</text>
</comment>
<keyword evidence="5" id="KW-0969">Cilium</keyword>
<dbReference type="AlphaFoldDB" id="A0A7S3WQG6"/>
<sequence length="287" mass="32082">MQILDEIRTEGDRIAFLKSAAEQLLVRARVKLNLKNLYQANGFAVKELLKVAALLHQAHRGATDDDEQNELSFDLGPGHAFADLKTTRAISADITKYGAALHEALEGHADAKEAAARALGKHHDADSMHKQLARLAEASAEEAESWADKLRTLSADEAALQAKIDKKRTELDRQLKRLASLQSVRPAHMDEMERLEADLNAQYSSYVSLWRNLTYLEGELDAIHAADAEKAEARERHLRAMQRRLREEELQVLRGQASRACGAARQHAQGSGCSRLSVRRRRLMSRP</sequence>
<feature type="coiled-coil region" evidence="7">
    <location>
        <begin position="216"/>
        <end position="251"/>
    </location>
</feature>
<evidence type="ECO:0000256" key="7">
    <source>
        <dbReference type="SAM" id="Coils"/>
    </source>
</evidence>
<feature type="coiled-coil region" evidence="7">
    <location>
        <begin position="150"/>
        <end position="184"/>
    </location>
</feature>
<dbReference type="PANTHER" id="PTHR21547:SF0">
    <property type="entry name" value="CLUSTERIN-ASSOCIATED PROTEIN 1"/>
    <property type="match status" value="1"/>
</dbReference>
<evidence type="ECO:0000256" key="4">
    <source>
        <dbReference type="ARBA" id="ARBA00023054"/>
    </source>
</evidence>
<keyword evidence="4 7" id="KW-0175">Coiled coil</keyword>
<gene>
    <name evidence="8" type="ORF">EHUX00137_LOCUS30480</name>
</gene>
<accession>A0A7S3WQG6</accession>
<evidence type="ECO:0000256" key="3">
    <source>
        <dbReference type="ARBA" id="ARBA00022794"/>
    </source>
</evidence>
<dbReference type="EMBL" id="HBIR01039101">
    <property type="protein sequence ID" value="CAE0570946.1"/>
    <property type="molecule type" value="Transcribed_RNA"/>
</dbReference>
<evidence type="ECO:0000256" key="6">
    <source>
        <dbReference type="ARBA" id="ARBA00023273"/>
    </source>
</evidence>
<proteinExistence type="inferred from homology"/>
<organism evidence="8">
    <name type="scientific">Emiliania huxleyi</name>
    <name type="common">Coccolithophore</name>
    <name type="synonym">Pontosphaera huxleyi</name>
    <dbReference type="NCBI Taxonomy" id="2903"/>
    <lineage>
        <taxon>Eukaryota</taxon>
        <taxon>Haptista</taxon>
        <taxon>Haptophyta</taxon>
        <taxon>Prymnesiophyceae</taxon>
        <taxon>Isochrysidales</taxon>
        <taxon>Noelaerhabdaceae</taxon>
        <taxon>Emiliania</taxon>
    </lineage>
</organism>
<evidence type="ECO:0000256" key="2">
    <source>
        <dbReference type="ARBA" id="ARBA00008340"/>
    </source>
</evidence>
<dbReference type="InterPro" id="IPR019366">
    <property type="entry name" value="Clusterin-associated_protein-1"/>
</dbReference>
<dbReference type="GO" id="GO:0060271">
    <property type="term" value="P:cilium assembly"/>
    <property type="evidence" value="ECO:0007669"/>
    <property type="project" value="TreeGrafter"/>
</dbReference>
<dbReference type="PANTHER" id="PTHR21547">
    <property type="entry name" value="CLUSTERIN ASSOCIATED PROTEIN 1"/>
    <property type="match status" value="1"/>
</dbReference>